<reference evidence="7 8" key="1">
    <citation type="submission" date="2022-05" db="EMBL/GenBank/DDBJ databases">
        <authorList>
            <consortium name="Genoscope - CEA"/>
            <person name="William W."/>
        </authorList>
    </citation>
    <scope>NUCLEOTIDE SEQUENCE [LARGE SCALE GENOMIC DNA]</scope>
</reference>
<dbReference type="Proteomes" id="UP001159427">
    <property type="component" value="Unassembled WGS sequence"/>
</dbReference>
<evidence type="ECO:0000256" key="3">
    <source>
        <dbReference type="ARBA" id="ARBA00022705"/>
    </source>
</evidence>
<dbReference type="EMBL" id="CALNXI010000106">
    <property type="protein sequence ID" value="CAH3019118.1"/>
    <property type="molecule type" value="Genomic_DNA"/>
</dbReference>
<keyword evidence="4" id="KW-0347">Helicase</keyword>
<evidence type="ECO:0000256" key="1">
    <source>
        <dbReference type="ARBA" id="ARBA00004123"/>
    </source>
</evidence>
<comment type="similarity">
    <text evidence="2">Belongs to the MCM family.</text>
</comment>
<feature type="domain" description="Mcm6 C-terminal winged-helix" evidence="6">
    <location>
        <begin position="1"/>
        <end position="75"/>
    </location>
</feature>
<evidence type="ECO:0000259" key="6">
    <source>
        <dbReference type="Pfam" id="PF18263"/>
    </source>
</evidence>
<gene>
    <name evidence="7" type="ORF">PEVE_00001125</name>
</gene>
<protein>
    <recommendedName>
        <fullName evidence="6">Mcm6 C-terminal winged-helix domain-containing protein</fullName>
    </recommendedName>
</protein>
<dbReference type="InterPro" id="IPR041024">
    <property type="entry name" value="Mcm6_C"/>
</dbReference>
<keyword evidence="4" id="KW-0547">Nucleotide-binding</keyword>
<evidence type="ECO:0000256" key="4">
    <source>
        <dbReference type="ARBA" id="ARBA00022806"/>
    </source>
</evidence>
<name>A0ABN8LTM7_9CNID</name>
<keyword evidence="3" id="KW-0235">DNA replication</keyword>
<dbReference type="Gene3D" id="1.20.58.870">
    <property type="match status" value="1"/>
</dbReference>
<comment type="subcellular location">
    <subcellularLocation>
        <location evidence="1">Nucleus</location>
    </subcellularLocation>
</comment>
<dbReference type="Pfam" id="PF18263">
    <property type="entry name" value="WHD_MCM6"/>
    <property type="match status" value="1"/>
</dbReference>
<evidence type="ECO:0000256" key="2">
    <source>
        <dbReference type="ARBA" id="ARBA00008010"/>
    </source>
</evidence>
<organism evidence="7 8">
    <name type="scientific">Porites evermanni</name>
    <dbReference type="NCBI Taxonomy" id="104178"/>
    <lineage>
        <taxon>Eukaryota</taxon>
        <taxon>Metazoa</taxon>
        <taxon>Cnidaria</taxon>
        <taxon>Anthozoa</taxon>
        <taxon>Hexacorallia</taxon>
        <taxon>Scleractinia</taxon>
        <taxon>Fungiina</taxon>
        <taxon>Poritidae</taxon>
        <taxon>Porites</taxon>
    </lineage>
</organism>
<sequence>MRRSDLLNQYLKDIEDQIETEEDLAEKKTLVDKVLDRLINKDHVILALKEWGESEEGYTPSEDEDPFLVVHPNFVID</sequence>
<keyword evidence="4" id="KW-0378">Hydrolase</keyword>
<evidence type="ECO:0000256" key="5">
    <source>
        <dbReference type="ARBA" id="ARBA00023242"/>
    </source>
</evidence>
<proteinExistence type="inferred from homology"/>
<keyword evidence="5" id="KW-0539">Nucleus</keyword>
<evidence type="ECO:0000313" key="7">
    <source>
        <dbReference type="EMBL" id="CAH3019118.1"/>
    </source>
</evidence>
<keyword evidence="8" id="KW-1185">Reference proteome</keyword>
<keyword evidence="4" id="KW-0067">ATP-binding</keyword>
<comment type="caution">
    <text evidence="7">The sequence shown here is derived from an EMBL/GenBank/DDBJ whole genome shotgun (WGS) entry which is preliminary data.</text>
</comment>
<accession>A0ABN8LTM7</accession>
<evidence type="ECO:0000313" key="8">
    <source>
        <dbReference type="Proteomes" id="UP001159427"/>
    </source>
</evidence>